<dbReference type="PANTHER" id="PTHR30024:SF47">
    <property type="entry name" value="TAURINE-BINDING PERIPLASMIC PROTEIN"/>
    <property type="match status" value="1"/>
</dbReference>
<organism evidence="5 6">
    <name type="scientific">Candidatus Segetimicrobium genomatis</name>
    <dbReference type="NCBI Taxonomy" id="2569760"/>
    <lineage>
        <taxon>Bacteria</taxon>
        <taxon>Bacillati</taxon>
        <taxon>Candidatus Sysuimicrobiota</taxon>
        <taxon>Candidatus Sysuimicrobiia</taxon>
        <taxon>Candidatus Sysuimicrobiales</taxon>
        <taxon>Candidatus Segetimicrobiaceae</taxon>
        <taxon>Candidatus Segetimicrobium</taxon>
    </lineage>
</organism>
<evidence type="ECO:0000259" key="4">
    <source>
        <dbReference type="Pfam" id="PF09084"/>
    </source>
</evidence>
<evidence type="ECO:0000256" key="1">
    <source>
        <dbReference type="ARBA" id="ARBA00004418"/>
    </source>
</evidence>
<sequence length="341" mass="36810">MSARGSDPVLRDPAILIGGLAGGPTPAASQAPKRKIVFAMPVAPPNVVHTPVALAKELGFMDKFNIDLDIKNFEGSTRGLTAAITGGVDVGYINCEEAYGNGVPLVGFYDTAPKLPVMMIARDSIKTLKDLRGKKVGLSSAPGGFIDRMNRAALAAAGLTPEDVVIVPTTTAGRIAAMISGQTDTAVFHYEQVSKVLRTVRGFHVILDMYQVLPNYDYHLMCGMHKWVRRHRDAVVDMVAATMLALRYAYTHRAETVRPLIGITGADEPDVGYAYAKLTTNCVWSRNTGIDPKRLNWYVDYVYGFGDIKRKYPAEEMVDTSIAGEALTKAGGPVDVPAGCF</sequence>
<dbReference type="Gene3D" id="3.40.190.10">
    <property type="entry name" value="Periplasmic binding protein-like II"/>
    <property type="match status" value="2"/>
</dbReference>
<comment type="subcellular location">
    <subcellularLocation>
        <location evidence="1">Periplasm</location>
    </subcellularLocation>
</comment>
<dbReference type="SUPFAM" id="SSF53850">
    <property type="entry name" value="Periplasmic binding protein-like II"/>
    <property type="match status" value="1"/>
</dbReference>
<feature type="domain" description="SsuA/THI5-like" evidence="4">
    <location>
        <begin position="46"/>
        <end position="253"/>
    </location>
</feature>
<name>A0A537JIU4_9BACT</name>
<comment type="caution">
    <text evidence="5">The sequence shown here is derived from an EMBL/GenBank/DDBJ whole genome shotgun (WGS) entry which is preliminary data.</text>
</comment>
<protein>
    <submittedName>
        <fullName evidence="5">ABC transporter substrate-binding protein</fullName>
    </submittedName>
</protein>
<evidence type="ECO:0000313" key="6">
    <source>
        <dbReference type="Proteomes" id="UP000320048"/>
    </source>
</evidence>
<proteinExistence type="inferred from homology"/>
<dbReference type="Pfam" id="PF09084">
    <property type="entry name" value="NMT1"/>
    <property type="match status" value="1"/>
</dbReference>
<accession>A0A537JIU4</accession>
<evidence type="ECO:0000256" key="2">
    <source>
        <dbReference type="ARBA" id="ARBA00010742"/>
    </source>
</evidence>
<gene>
    <name evidence="5" type="ORF">E6H04_02810</name>
</gene>
<keyword evidence="3" id="KW-0732">Signal</keyword>
<dbReference type="GO" id="GO:0042597">
    <property type="term" value="C:periplasmic space"/>
    <property type="evidence" value="ECO:0007669"/>
    <property type="project" value="UniProtKB-SubCell"/>
</dbReference>
<dbReference type="PANTHER" id="PTHR30024">
    <property type="entry name" value="ALIPHATIC SULFONATES-BINDING PROTEIN-RELATED"/>
    <property type="match status" value="1"/>
</dbReference>
<dbReference type="AlphaFoldDB" id="A0A537JIU4"/>
<evidence type="ECO:0000313" key="5">
    <source>
        <dbReference type="EMBL" id="TMI83477.1"/>
    </source>
</evidence>
<dbReference type="Proteomes" id="UP000320048">
    <property type="component" value="Unassembled WGS sequence"/>
</dbReference>
<dbReference type="InterPro" id="IPR015168">
    <property type="entry name" value="SsuA/THI5"/>
</dbReference>
<dbReference type="EMBL" id="VBAO01000074">
    <property type="protein sequence ID" value="TMI83477.1"/>
    <property type="molecule type" value="Genomic_DNA"/>
</dbReference>
<comment type="similarity">
    <text evidence="2">Belongs to the bacterial solute-binding protein SsuA/TauA family.</text>
</comment>
<reference evidence="5 6" key="1">
    <citation type="journal article" date="2019" name="Nat. Microbiol.">
        <title>Mediterranean grassland soil C-N compound turnover is dependent on rainfall and depth, and is mediated by genomically divergent microorganisms.</title>
        <authorList>
            <person name="Diamond S."/>
            <person name="Andeer P.F."/>
            <person name="Li Z."/>
            <person name="Crits-Christoph A."/>
            <person name="Burstein D."/>
            <person name="Anantharaman K."/>
            <person name="Lane K.R."/>
            <person name="Thomas B.C."/>
            <person name="Pan C."/>
            <person name="Northen T.R."/>
            <person name="Banfield J.F."/>
        </authorList>
    </citation>
    <scope>NUCLEOTIDE SEQUENCE [LARGE SCALE GENOMIC DNA]</scope>
    <source>
        <strain evidence="5">NP_7</strain>
    </source>
</reference>
<evidence type="ECO:0000256" key="3">
    <source>
        <dbReference type="ARBA" id="ARBA00022729"/>
    </source>
</evidence>